<dbReference type="FunFam" id="2.60.40.1180:FF:000007">
    <property type="entry name" value="Sucrose isomerase"/>
    <property type="match status" value="1"/>
</dbReference>
<dbReference type="SUPFAM" id="SSF51011">
    <property type="entry name" value="Glycosyl hydrolase domain"/>
    <property type="match status" value="1"/>
</dbReference>
<feature type="domain" description="Glycosyl hydrolase family 13 catalytic" evidence="4">
    <location>
        <begin position="1"/>
        <end position="59"/>
    </location>
</feature>
<accession>M0CWC5</accession>
<evidence type="ECO:0000259" key="5">
    <source>
        <dbReference type="Pfam" id="PF23915"/>
    </source>
</evidence>
<comment type="caution">
    <text evidence="6">The sequence shown here is derived from an EMBL/GenBank/DDBJ whole genome shotgun (WGS) entry which is preliminary data.</text>
</comment>
<keyword evidence="7" id="KW-1185">Reference proteome</keyword>
<keyword evidence="3" id="KW-0326">Glycosidase</keyword>
<protein>
    <submittedName>
        <fullName evidence="6">Alpha amylase</fullName>
    </submittedName>
</protein>
<sequence length="140" mass="16191">MQWSDDEYAGFSESNPWIAVNPNYTEVNAAAERADESSVYEYYRRLVEFRHENDAVVYGDYEPFVQDHERVWAYARTLGEERLFVVLNFASEETVVEVPVDADDATLALSNYDAGGRAVSELLSGEFRLRPWEARVYRCE</sequence>
<dbReference type="InterPro" id="IPR017853">
    <property type="entry name" value="GH"/>
</dbReference>
<dbReference type="eggNOG" id="arCOG02948">
    <property type="taxonomic scope" value="Archaea"/>
</dbReference>
<dbReference type="EMBL" id="AOIV01000042">
    <property type="protein sequence ID" value="ELZ26757.1"/>
    <property type="molecule type" value="Genomic_DNA"/>
</dbReference>
<feature type="domain" description="Alpha-amylase SusG-like C-terminal" evidence="5">
    <location>
        <begin position="71"/>
        <end position="135"/>
    </location>
</feature>
<dbReference type="Gene3D" id="3.20.20.80">
    <property type="entry name" value="Glycosidases"/>
    <property type="match status" value="1"/>
</dbReference>
<dbReference type="Gene3D" id="2.60.40.1180">
    <property type="entry name" value="Golgi alpha-mannosidase II"/>
    <property type="match status" value="1"/>
</dbReference>
<evidence type="ECO:0000313" key="6">
    <source>
        <dbReference type="EMBL" id="ELZ26757.1"/>
    </source>
</evidence>
<dbReference type="InterPro" id="IPR056300">
    <property type="entry name" value="SusG-like_C"/>
</dbReference>
<dbReference type="InterPro" id="IPR006047">
    <property type="entry name" value="GH13_cat_dom"/>
</dbReference>
<dbReference type="GO" id="GO:0004556">
    <property type="term" value="F:alpha-amylase activity"/>
    <property type="evidence" value="ECO:0007669"/>
    <property type="project" value="TreeGrafter"/>
</dbReference>
<dbReference type="AlphaFoldDB" id="M0CWC5"/>
<dbReference type="GO" id="GO:0009313">
    <property type="term" value="P:oligosaccharide catabolic process"/>
    <property type="evidence" value="ECO:0007669"/>
    <property type="project" value="TreeGrafter"/>
</dbReference>
<dbReference type="InParanoid" id="M0CWC5"/>
<organism evidence="6 7">
    <name type="scientific">Halogeometricum pallidum JCM 14848</name>
    <dbReference type="NCBI Taxonomy" id="1227487"/>
    <lineage>
        <taxon>Archaea</taxon>
        <taxon>Methanobacteriati</taxon>
        <taxon>Methanobacteriota</taxon>
        <taxon>Stenosarchaea group</taxon>
        <taxon>Halobacteria</taxon>
        <taxon>Halobacteriales</taxon>
        <taxon>Haloferacaceae</taxon>
        <taxon>Halogeometricum</taxon>
    </lineage>
</organism>
<proteinExistence type="inferred from homology"/>
<dbReference type="SUPFAM" id="SSF51445">
    <property type="entry name" value="(Trans)glycosidases"/>
    <property type="match status" value="1"/>
</dbReference>
<name>M0CWC5_HALPD</name>
<dbReference type="InterPro" id="IPR013780">
    <property type="entry name" value="Glyco_hydro_b"/>
</dbReference>
<dbReference type="PANTHER" id="PTHR10357">
    <property type="entry name" value="ALPHA-AMYLASE FAMILY MEMBER"/>
    <property type="match status" value="1"/>
</dbReference>
<evidence type="ECO:0000256" key="1">
    <source>
        <dbReference type="ARBA" id="ARBA00008061"/>
    </source>
</evidence>
<reference evidence="6 7" key="1">
    <citation type="journal article" date="2014" name="PLoS Genet.">
        <title>Phylogenetically driven sequencing of extremely halophilic archaea reveals strategies for static and dynamic osmo-response.</title>
        <authorList>
            <person name="Becker E.A."/>
            <person name="Seitzer P.M."/>
            <person name="Tritt A."/>
            <person name="Larsen D."/>
            <person name="Krusor M."/>
            <person name="Yao A.I."/>
            <person name="Wu D."/>
            <person name="Madern D."/>
            <person name="Eisen J.A."/>
            <person name="Darling A.E."/>
            <person name="Facciotti M.T."/>
        </authorList>
    </citation>
    <scope>NUCLEOTIDE SEQUENCE [LARGE SCALE GENOMIC DNA]</scope>
    <source>
        <strain evidence="6 7">JCM 14848</strain>
    </source>
</reference>
<evidence type="ECO:0000259" key="4">
    <source>
        <dbReference type="Pfam" id="PF00128"/>
    </source>
</evidence>
<evidence type="ECO:0000256" key="3">
    <source>
        <dbReference type="ARBA" id="ARBA00023295"/>
    </source>
</evidence>
<gene>
    <name evidence="6" type="ORF">C474_18990</name>
</gene>
<keyword evidence="2" id="KW-0378">Hydrolase</keyword>
<dbReference type="OrthoDB" id="384423at2157"/>
<dbReference type="PANTHER" id="PTHR10357:SF179">
    <property type="entry name" value="NEUTRAL AND BASIC AMINO ACID TRANSPORT PROTEIN RBAT"/>
    <property type="match status" value="1"/>
</dbReference>
<dbReference type="Pfam" id="PF23915">
    <property type="entry name" value="SusG_C"/>
    <property type="match status" value="1"/>
</dbReference>
<comment type="similarity">
    <text evidence="1">Belongs to the glycosyl hydrolase 13 family.</text>
</comment>
<dbReference type="Pfam" id="PF00128">
    <property type="entry name" value="Alpha-amylase"/>
    <property type="match status" value="1"/>
</dbReference>
<dbReference type="Proteomes" id="UP000011513">
    <property type="component" value="Unassembled WGS sequence"/>
</dbReference>
<evidence type="ECO:0000256" key="2">
    <source>
        <dbReference type="ARBA" id="ARBA00022801"/>
    </source>
</evidence>
<evidence type="ECO:0000313" key="7">
    <source>
        <dbReference type="Proteomes" id="UP000011513"/>
    </source>
</evidence>